<protein>
    <submittedName>
        <fullName evidence="4">Anti-sigma factor</fullName>
    </submittedName>
</protein>
<name>A0A941HYN9_9MICO</name>
<dbReference type="Gene3D" id="1.10.10.1320">
    <property type="entry name" value="Anti-sigma factor, zinc-finger domain"/>
    <property type="match status" value="1"/>
</dbReference>
<keyword evidence="5" id="KW-1185">Reference proteome</keyword>
<evidence type="ECO:0000256" key="2">
    <source>
        <dbReference type="ARBA" id="ARBA00023163"/>
    </source>
</evidence>
<dbReference type="Proteomes" id="UP000677016">
    <property type="component" value="Unassembled WGS sequence"/>
</dbReference>
<dbReference type="InterPro" id="IPR041916">
    <property type="entry name" value="Anti_sigma_zinc_sf"/>
</dbReference>
<evidence type="ECO:0000256" key="3">
    <source>
        <dbReference type="SAM" id="MobiDB-lite"/>
    </source>
</evidence>
<sequence>MTPETWHPDEDALAALATGGSVTPRVTDHVAGCPRCAAEVEGLRATAELLREGDAGLTSPPPSVWAAIRSALDEDDRGSAHPGDLPARGPEATSSSGSPRSHPASSPRRGSFVRAVSPWWLAAAVVVGIVLGGVGRGWVGPDTGTGDEAVLAATTLETLDDGTRRGSADAVRVAGGLDLDVSTEDLEDDGGYLEVWLITEDLTRMVSLGVLRPGEASQRFAISQDLLDQGYVVVDISREEFDDQPQHSGDSVARGTLRL</sequence>
<dbReference type="EMBL" id="JAGSNF010000002">
    <property type="protein sequence ID" value="MBR7742055.1"/>
    <property type="molecule type" value="Genomic_DNA"/>
</dbReference>
<dbReference type="RefSeq" id="WP_211601226.1">
    <property type="nucleotide sequence ID" value="NZ_JAGSNF010000002.1"/>
</dbReference>
<keyword evidence="1" id="KW-0805">Transcription regulation</keyword>
<proteinExistence type="predicted"/>
<dbReference type="AlphaFoldDB" id="A0A941HYN9"/>
<comment type="caution">
    <text evidence="4">The sequence shown here is derived from an EMBL/GenBank/DDBJ whole genome shotgun (WGS) entry which is preliminary data.</text>
</comment>
<evidence type="ECO:0000256" key="1">
    <source>
        <dbReference type="ARBA" id="ARBA00023015"/>
    </source>
</evidence>
<evidence type="ECO:0000313" key="4">
    <source>
        <dbReference type="EMBL" id="MBR7742055.1"/>
    </source>
</evidence>
<keyword evidence="2" id="KW-0804">Transcription</keyword>
<gene>
    <name evidence="4" type="ORF">KC207_01945</name>
</gene>
<reference evidence="4" key="1">
    <citation type="submission" date="2021-04" db="EMBL/GenBank/DDBJ databases">
        <title>Phycicoccus avicenniae sp. nov., a novel endophytic actinomycetes isolated from branch of Avicennia mariana.</title>
        <authorList>
            <person name="Tuo L."/>
        </authorList>
    </citation>
    <scope>NUCLEOTIDE SEQUENCE</scope>
    <source>
        <strain evidence="4">BSK3Z-2</strain>
    </source>
</reference>
<feature type="region of interest" description="Disordered" evidence="3">
    <location>
        <begin position="74"/>
        <end position="109"/>
    </location>
</feature>
<accession>A0A941HYN9</accession>
<evidence type="ECO:0000313" key="5">
    <source>
        <dbReference type="Proteomes" id="UP000677016"/>
    </source>
</evidence>
<organism evidence="4 5">
    <name type="scientific">Phycicoccus avicenniae</name>
    <dbReference type="NCBI Taxonomy" id="2828860"/>
    <lineage>
        <taxon>Bacteria</taxon>
        <taxon>Bacillati</taxon>
        <taxon>Actinomycetota</taxon>
        <taxon>Actinomycetes</taxon>
        <taxon>Micrococcales</taxon>
        <taxon>Intrasporangiaceae</taxon>
        <taxon>Phycicoccus</taxon>
    </lineage>
</organism>
<feature type="compositionally biased region" description="Low complexity" evidence="3">
    <location>
        <begin position="94"/>
        <end position="109"/>
    </location>
</feature>